<evidence type="ECO:0000256" key="2">
    <source>
        <dbReference type="ARBA" id="ARBA00029447"/>
    </source>
</evidence>
<dbReference type="InterPro" id="IPR003660">
    <property type="entry name" value="HAMP_dom"/>
</dbReference>
<keyword evidence="9" id="KW-1185">Reference proteome</keyword>
<comment type="caution">
    <text evidence="8">The sequence shown here is derived from an EMBL/GenBank/DDBJ whole genome shotgun (WGS) entry which is preliminary data.</text>
</comment>
<keyword evidence="4" id="KW-0812">Transmembrane</keyword>
<feature type="domain" description="HAMP" evidence="6">
    <location>
        <begin position="212"/>
        <end position="264"/>
    </location>
</feature>
<dbReference type="AlphaFoldDB" id="A0A255IJ68"/>
<keyword evidence="3" id="KW-0807">Transducer</keyword>
<feature type="domain" description="Methyl-accepting transducer" evidence="5">
    <location>
        <begin position="314"/>
        <end position="536"/>
    </location>
</feature>
<dbReference type="EMBL" id="NOKA02000005">
    <property type="protein sequence ID" value="RDY32227.1"/>
    <property type="molecule type" value="Genomic_DNA"/>
</dbReference>
<dbReference type="InterPro" id="IPR004089">
    <property type="entry name" value="MCPsignal_dom"/>
</dbReference>
<dbReference type="Proteomes" id="UP000216411">
    <property type="component" value="Unassembled WGS sequence"/>
</dbReference>
<dbReference type="OrthoDB" id="9814363at2"/>
<keyword evidence="4" id="KW-1133">Transmembrane helix</keyword>
<dbReference type="PANTHER" id="PTHR43531:SF11">
    <property type="entry name" value="METHYL-ACCEPTING CHEMOTAXIS PROTEIN 3"/>
    <property type="match status" value="1"/>
</dbReference>
<dbReference type="Pfam" id="PF00015">
    <property type="entry name" value="MCPsignal"/>
    <property type="match status" value="1"/>
</dbReference>
<reference evidence="8 9" key="1">
    <citation type="journal article" date="2017" name="Genome Announc.">
        <title>Draft Genome Sequence of a Sporulating and Motile Strain of Lachnotalea glycerini Isolated from Water in Quebec City, Canada.</title>
        <authorList>
            <person name="Maheux A.F."/>
            <person name="Boudreau D.K."/>
            <person name="Berube E."/>
            <person name="Boissinot M."/>
            <person name="Raymond F."/>
            <person name="Brodeur S."/>
            <person name="Corbeil J."/>
            <person name="Isabel S."/>
            <person name="Omar R.F."/>
            <person name="Bergeron M.G."/>
        </authorList>
    </citation>
    <scope>NUCLEOTIDE SEQUENCE [LARGE SCALE GENOMIC DNA]</scope>
    <source>
        <strain evidence="8 9">CCRI-19302</strain>
    </source>
</reference>
<dbReference type="PRINTS" id="PR00260">
    <property type="entry name" value="CHEMTRNSDUCR"/>
</dbReference>
<keyword evidence="4" id="KW-0472">Membrane</keyword>
<dbReference type="GO" id="GO:0007165">
    <property type="term" value="P:signal transduction"/>
    <property type="evidence" value="ECO:0007669"/>
    <property type="project" value="UniProtKB-KW"/>
</dbReference>
<feature type="transmembrane region" description="Helical" evidence="4">
    <location>
        <begin position="184"/>
        <end position="205"/>
    </location>
</feature>
<dbReference type="PROSITE" id="PS50885">
    <property type="entry name" value="HAMP"/>
    <property type="match status" value="1"/>
</dbReference>
<evidence type="ECO:0000256" key="1">
    <source>
        <dbReference type="ARBA" id="ARBA00022500"/>
    </source>
</evidence>
<dbReference type="InterPro" id="IPR051310">
    <property type="entry name" value="MCP_chemotaxis"/>
</dbReference>
<dbReference type="GO" id="GO:0006935">
    <property type="term" value="P:chemotaxis"/>
    <property type="evidence" value="ECO:0007669"/>
    <property type="project" value="UniProtKB-KW"/>
</dbReference>
<name>A0A255IJ68_9FIRM</name>
<dbReference type="Proteomes" id="UP000247523">
    <property type="component" value="Unassembled WGS sequence"/>
</dbReference>
<evidence type="ECO:0000259" key="5">
    <source>
        <dbReference type="PROSITE" id="PS50111"/>
    </source>
</evidence>
<gene>
    <name evidence="7" type="ORF">C8E03_112101</name>
    <name evidence="8" type="ORF">CG710_005980</name>
</gene>
<evidence type="ECO:0000313" key="7">
    <source>
        <dbReference type="EMBL" id="PXV86722.1"/>
    </source>
</evidence>
<protein>
    <submittedName>
        <fullName evidence="7">Methyl-accepting chemotaxis protein</fullName>
    </submittedName>
</protein>
<dbReference type="SMART" id="SM00283">
    <property type="entry name" value="MA"/>
    <property type="match status" value="1"/>
</dbReference>
<evidence type="ECO:0000256" key="3">
    <source>
        <dbReference type="PROSITE-ProRule" id="PRU00284"/>
    </source>
</evidence>
<evidence type="ECO:0000259" key="6">
    <source>
        <dbReference type="PROSITE" id="PS50885"/>
    </source>
</evidence>
<organism evidence="8 9">
    <name type="scientific">Lachnotalea glycerini</name>
    <dbReference type="NCBI Taxonomy" id="1763509"/>
    <lineage>
        <taxon>Bacteria</taxon>
        <taxon>Bacillati</taxon>
        <taxon>Bacillota</taxon>
        <taxon>Clostridia</taxon>
        <taxon>Lachnospirales</taxon>
        <taxon>Lachnospiraceae</taxon>
        <taxon>Lachnotalea</taxon>
    </lineage>
</organism>
<dbReference type="Gene3D" id="6.10.340.10">
    <property type="match status" value="1"/>
</dbReference>
<reference evidence="8" key="3">
    <citation type="submission" date="2018-07" db="EMBL/GenBank/DDBJ databases">
        <authorList>
            <person name="Quirk P.G."/>
            <person name="Krulwich T.A."/>
        </authorList>
    </citation>
    <scope>NUCLEOTIDE SEQUENCE</scope>
    <source>
        <strain evidence="8">CCRI-19302</strain>
    </source>
</reference>
<dbReference type="GO" id="GO:0004888">
    <property type="term" value="F:transmembrane signaling receptor activity"/>
    <property type="evidence" value="ECO:0007669"/>
    <property type="project" value="InterPro"/>
</dbReference>
<evidence type="ECO:0000313" key="10">
    <source>
        <dbReference type="Proteomes" id="UP000247523"/>
    </source>
</evidence>
<dbReference type="PANTHER" id="PTHR43531">
    <property type="entry name" value="PROTEIN ICFG"/>
    <property type="match status" value="1"/>
</dbReference>
<reference evidence="7 10" key="2">
    <citation type="submission" date="2018-05" db="EMBL/GenBank/DDBJ databases">
        <title>Genomic Encyclopedia of Type Strains, Phase IV (KMG-IV): sequencing the most valuable type-strain genomes for metagenomic binning, comparative biology and taxonomic classification.</title>
        <authorList>
            <person name="Goeker M."/>
        </authorList>
    </citation>
    <scope>NUCLEOTIDE SEQUENCE [LARGE SCALE GENOMIC DNA]</scope>
    <source>
        <strain evidence="7 10">DSM 28816</strain>
    </source>
</reference>
<evidence type="ECO:0000256" key="4">
    <source>
        <dbReference type="SAM" id="Phobius"/>
    </source>
</evidence>
<dbReference type="EMBL" id="QICS01000012">
    <property type="protein sequence ID" value="PXV86722.1"/>
    <property type="molecule type" value="Genomic_DNA"/>
</dbReference>
<feature type="transmembrane region" description="Helical" evidence="4">
    <location>
        <begin position="21"/>
        <end position="40"/>
    </location>
</feature>
<dbReference type="Gene3D" id="1.10.287.950">
    <property type="entry name" value="Methyl-accepting chemotaxis protein"/>
    <property type="match status" value="1"/>
</dbReference>
<evidence type="ECO:0000313" key="8">
    <source>
        <dbReference type="EMBL" id="RDY32227.1"/>
    </source>
</evidence>
<proteinExistence type="inferred from homology"/>
<comment type="similarity">
    <text evidence="2">Belongs to the methyl-accepting chemotaxis (MCP) protein family.</text>
</comment>
<dbReference type="RefSeq" id="WP_094376849.1">
    <property type="nucleotide sequence ID" value="NZ_NOKA02000005.1"/>
</dbReference>
<evidence type="ECO:0000313" key="9">
    <source>
        <dbReference type="Proteomes" id="UP000216411"/>
    </source>
</evidence>
<sequence length="558" mass="63038">MIKRQMKISVGENLRKVFRTIIISSFIIYVLLFFTIMSMYTDYKNLETSSLVMVNNISIARNASLCTQNAVYKMCLSKEKEQQKQFNDEADSYDMLIQEYLSKIAEAKPQYKKNISEIKQIQQDAFIYRSQAILLGSQERKQEAIELLAENYFDKMQSIDDILQEITNNTNSQLKSHIENVEKGILLLILLLLALIGVTIWHCVIRINKVIKSIQMPLDEIGDAMEEVHRGNLNFSLAYQSENELGKLADRVRETGEQLKIYVKNIDNVLGELSQKNFHVTVDMEYKGMFNPIEQSMKEIILVLHSVMESIFNTSQMVTFSAKNISLIADEMTEGAATQASATEELLSYIRTISCDVEKNAEETFEVYEHSEGVKKSIVTSKDKMSELISTMSRMLESSKQIFEIVSIIENIAEQTKLLSFNAAIEAARAGDSGNGFSVVASEIKKLADSTSEAANRTKHLIHKSNSIVAEGNEKVNEISKSFEHVDHAVGIVSEKSLHVSKVSKSHTNTLLELELVIQSISAVVQNNLKLAQNIQNNSKDMKLKSSELHVMLEAFRL</sequence>
<keyword evidence="1" id="KW-0145">Chemotaxis</keyword>
<dbReference type="SUPFAM" id="SSF58104">
    <property type="entry name" value="Methyl-accepting chemotaxis protein (MCP) signaling domain"/>
    <property type="match status" value="1"/>
</dbReference>
<dbReference type="InterPro" id="IPR004090">
    <property type="entry name" value="Chemotax_Me-accpt_rcpt"/>
</dbReference>
<dbReference type="GO" id="GO:0005886">
    <property type="term" value="C:plasma membrane"/>
    <property type="evidence" value="ECO:0007669"/>
    <property type="project" value="TreeGrafter"/>
</dbReference>
<dbReference type="PROSITE" id="PS50111">
    <property type="entry name" value="CHEMOTAXIS_TRANSDUC_2"/>
    <property type="match status" value="1"/>
</dbReference>
<accession>A0A255IJ68</accession>